<evidence type="ECO:0000313" key="2">
    <source>
        <dbReference type="Proteomes" id="UP000000607"/>
    </source>
</evidence>
<dbReference type="Proteomes" id="UP000000607">
    <property type="component" value="Chromosome"/>
</dbReference>
<organism evidence="1 2">
    <name type="scientific">Mannheimia succiniciproducens (strain KCTC 0769BP / MBEL55E)</name>
    <dbReference type="NCBI Taxonomy" id="221988"/>
    <lineage>
        <taxon>Bacteria</taxon>
        <taxon>Pseudomonadati</taxon>
        <taxon>Pseudomonadota</taxon>
        <taxon>Gammaproteobacteria</taxon>
        <taxon>Pasteurellales</taxon>
        <taxon>Pasteurellaceae</taxon>
        <taxon>Basfia</taxon>
    </lineage>
</organism>
<dbReference type="STRING" id="221988.MS1083"/>
<dbReference type="KEGG" id="msu:MS1083"/>
<dbReference type="AlphaFoldDB" id="Q65TM0"/>
<dbReference type="HOGENOM" id="CLU_3169947_0_0_6"/>
<accession>Q65TM0</accession>
<name>Q65TM0_MANSM</name>
<dbReference type="EMBL" id="AE016827">
    <property type="protein sequence ID" value="AAU37690.1"/>
    <property type="molecule type" value="Genomic_DNA"/>
</dbReference>
<proteinExistence type="predicted"/>
<keyword evidence="2" id="KW-1185">Reference proteome</keyword>
<evidence type="ECO:0000313" key="1">
    <source>
        <dbReference type="EMBL" id="AAU37690.1"/>
    </source>
</evidence>
<gene>
    <name evidence="1" type="ordered locus">MS1083</name>
</gene>
<reference evidence="1 2" key="1">
    <citation type="journal article" date="2004" name="Nat. Biotechnol.">
        <title>The genome sequence of the capnophilic rumen bacterium Mannheimia succiniciproducens.</title>
        <authorList>
            <person name="Hong S.H."/>
            <person name="Kim J.S."/>
            <person name="Lee S.Y."/>
            <person name="In Y.H."/>
            <person name="Choi S.S."/>
            <person name="Rih J.-K."/>
            <person name="Kim C.H."/>
            <person name="Jeong H."/>
            <person name="Hur C.G."/>
            <person name="Kim J.J."/>
        </authorList>
    </citation>
    <scope>NUCLEOTIDE SEQUENCE [LARGE SCALE GENOMIC DNA]</scope>
    <source>
        <strain evidence="2">KCTC 0769BP / MBEL55E</strain>
    </source>
</reference>
<protein>
    <submittedName>
        <fullName evidence="1">Uncharacterized protein</fullName>
    </submittedName>
</protein>
<sequence length="47" mass="5877">MRSKISKFFTALCLYFKLKKIYKDMRYAFSHFCNFLQCFRFSFIQTK</sequence>